<feature type="chain" id="PRO_5029601605" evidence="1">
    <location>
        <begin position="22"/>
        <end position="107"/>
    </location>
</feature>
<reference evidence="2 3" key="1">
    <citation type="submission" date="2020-06" db="EMBL/GenBank/DDBJ databases">
        <title>Transcriptomic and genomic resources for Thalictrum thalictroides and T. hernandezii: Facilitating candidate gene discovery in an emerging model plant lineage.</title>
        <authorList>
            <person name="Arias T."/>
            <person name="Riano-Pachon D.M."/>
            <person name="Di Stilio V.S."/>
        </authorList>
    </citation>
    <scope>NUCLEOTIDE SEQUENCE [LARGE SCALE GENOMIC DNA]</scope>
    <source>
        <strain evidence="3">cv. WT478/WT964</strain>
        <tissue evidence="2">Leaves</tissue>
    </source>
</reference>
<dbReference type="Proteomes" id="UP000554482">
    <property type="component" value="Unassembled WGS sequence"/>
</dbReference>
<gene>
    <name evidence="2" type="ORF">FRX31_033419</name>
</gene>
<evidence type="ECO:0000313" key="2">
    <source>
        <dbReference type="EMBL" id="KAF5176993.1"/>
    </source>
</evidence>
<accession>A0A7J6UWK8</accession>
<name>A0A7J6UWK8_THATH</name>
<proteinExistence type="predicted"/>
<sequence length="107" mass="11949">MLHKISLISLFNIINLKLILSIKEKIHHQVSTYSSQLPLNANITSHGLIDIPVQYEYGQPSKQAIDDNGTNQISHVISVNFVHENGTVSRTNHSICQGNKIGQQSYI</sequence>
<keyword evidence="1" id="KW-0732">Signal</keyword>
<comment type="caution">
    <text evidence="2">The sequence shown here is derived from an EMBL/GenBank/DDBJ whole genome shotgun (WGS) entry which is preliminary data.</text>
</comment>
<evidence type="ECO:0000256" key="1">
    <source>
        <dbReference type="SAM" id="SignalP"/>
    </source>
</evidence>
<dbReference type="AlphaFoldDB" id="A0A7J6UWK8"/>
<protein>
    <submittedName>
        <fullName evidence="2">Uncharacterized protein</fullName>
    </submittedName>
</protein>
<evidence type="ECO:0000313" key="3">
    <source>
        <dbReference type="Proteomes" id="UP000554482"/>
    </source>
</evidence>
<feature type="signal peptide" evidence="1">
    <location>
        <begin position="1"/>
        <end position="21"/>
    </location>
</feature>
<dbReference type="EMBL" id="JABWDY010041970">
    <property type="protein sequence ID" value="KAF5176993.1"/>
    <property type="molecule type" value="Genomic_DNA"/>
</dbReference>
<organism evidence="2 3">
    <name type="scientific">Thalictrum thalictroides</name>
    <name type="common">Rue-anemone</name>
    <name type="synonym">Anemone thalictroides</name>
    <dbReference type="NCBI Taxonomy" id="46969"/>
    <lineage>
        <taxon>Eukaryota</taxon>
        <taxon>Viridiplantae</taxon>
        <taxon>Streptophyta</taxon>
        <taxon>Embryophyta</taxon>
        <taxon>Tracheophyta</taxon>
        <taxon>Spermatophyta</taxon>
        <taxon>Magnoliopsida</taxon>
        <taxon>Ranunculales</taxon>
        <taxon>Ranunculaceae</taxon>
        <taxon>Thalictroideae</taxon>
        <taxon>Thalictrum</taxon>
    </lineage>
</organism>
<feature type="non-terminal residue" evidence="2">
    <location>
        <position position="1"/>
    </location>
</feature>
<keyword evidence="3" id="KW-1185">Reference proteome</keyword>